<dbReference type="AlphaFoldDB" id="A0A6J6LHB8"/>
<organism evidence="2">
    <name type="scientific">freshwater metagenome</name>
    <dbReference type="NCBI Taxonomy" id="449393"/>
    <lineage>
        <taxon>unclassified sequences</taxon>
        <taxon>metagenomes</taxon>
        <taxon>ecological metagenomes</taxon>
    </lineage>
</organism>
<accession>A0A6J6LHB8</accession>
<reference evidence="2" key="1">
    <citation type="submission" date="2020-05" db="EMBL/GenBank/DDBJ databases">
        <authorList>
            <person name="Chiriac C."/>
            <person name="Salcher M."/>
            <person name="Ghai R."/>
            <person name="Kavagutti S V."/>
        </authorList>
    </citation>
    <scope>NUCLEOTIDE SEQUENCE</scope>
</reference>
<dbReference type="EMBL" id="CAEZVV010000189">
    <property type="protein sequence ID" value="CAB4660014.1"/>
    <property type="molecule type" value="Genomic_DNA"/>
</dbReference>
<proteinExistence type="predicted"/>
<name>A0A6J6LHB8_9ZZZZ</name>
<gene>
    <name evidence="2" type="ORF">UFOPK2143_01781</name>
</gene>
<sequence>MRVDHTLRCSGTSRGGDDEGVASVDLTAVETQFGPVGLNDASGGERSNERVAGRIGEARVEGHHRVAAFPDSREGLDKALAGLGDRH</sequence>
<evidence type="ECO:0000313" key="2">
    <source>
        <dbReference type="EMBL" id="CAB4660014.1"/>
    </source>
</evidence>
<feature type="region of interest" description="Disordered" evidence="1">
    <location>
        <begin position="1"/>
        <end position="22"/>
    </location>
</feature>
<evidence type="ECO:0000256" key="1">
    <source>
        <dbReference type="SAM" id="MobiDB-lite"/>
    </source>
</evidence>
<protein>
    <submittedName>
        <fullName evidence="2">Unannotated protein</fullName>
    </submittedName>
</protein>